<dbReference type="Proteomes" id="UP000316270">
    <property type="component" value="Chromosome 15"/>
</dbReference>
<dbReference type="AlphaFoldDB" id="A0A517LL62"/>
<sequence length="487" mass="55246">METSSVTGLAGTCGHIIDLAAKCLDRLYEVHKRFQTANFTTTILISNLRTLKAALAQIQRWMSIDTLNAQHYQMIMDVDATLASCHLLLGIMDERISKLSWDSRNVLRFTSKAKIIMEDKSTQDCITHLSHQCSALNLLLTAFQCQTQADQLSILEDRKSRRLFNQIKDDSSSLIGLKDEESVKTGFTRSTRSRFSLRFGFDSQLLQTQVYQQTFRSLARRATRPRKITEERMDERPPDLTHPLDRGVYVSGTTVPRVTVLYRGFPKKLADSVLDSLRLTEDESRKTPPTGQPLVTSTEELYAIQDTTIPIRSTEIRRLNHLFRVVECWCPANADGLDHFSFVPTATNPFLMVLFEVDIDHFLASDSTTVLHHTLQKRDTDRIGLVVLVTQTKGKQDLSHHAHDVNERLRNSNESGVPLFITWNVNKLGENIERAAHSMSEYCNTLPQSRIPGNFDWIDPPLCLKDKSGASCQDGRTLENTRILPIS</sequence>
<dbReference type="OrthoDB" id="5817230at2759"/>
<name>A0A517LL62_9PEZI</name>
<reference evidence="1 2" key="1">
    <citation type="submission" date="2019-07" db="EMBL/GenBank/DDBJ databases">
        <title>Finished genome of Venturia effusa.</title>
        <authorList>
            <person name="Young C.A."/>
            <person name="Cox M.P."/>
            <person name="Ganley A.R.D."/>
            <person name="David W.J."/>
        </authorList>
    </citation>
    <scope>NUCLEOTIDE SEQUENCE [LARGE SCALE GENOMIC DNA]</scope>
    <source>
        <strain evidence="2">albino</strain>
    </source>
</reference>
<evidence type="ECO:0000313" key="2">
    <source>
        <dbReference type="Proteomes" id="UP000316270"/>
    </source>
</evidence>
<accession>A0A517LL62</accession>
<dbReference type="STRING" id="50376.A0A517LL62"/>
<evidence type="ECO:0000313" key="1">
    <source>
        <dbReference type="EMBL" id="QDS76316.1"/>
    </source>
</evidence>
<dbReference type="EMBL" id="CP042199">
    <property type="protein sequence ID" value="QDS76316.1"/>
    <property type="molecule type" value="Genomic_DNA"/>
</dbReference>
<gene>
    <name evidence="1" type="ORF">FKW77_002443</name>
</gene>
<keyword evidence="2" id="KW-1185">Reference proteome</keyword>
<evidence type="ECO:0008006" key="3">
    <source>
        <dbReference type="Google" id="ProtNLM"/>
    </source>
</evidence>
<protein>
    <recommendedName>
        <fullName evidence="3">Fungal N-terminal domain-containing protein</fullName>
    </recommendedName>
</protein>
<organism evidence="1 2">
    <name type="scientific">Venturia effusa</name>
    <dbReference type="NCBI Taxonomy" id="50376"/>
    <lineage>
        <taxon>Eukaryota</taxon>
        <taxon>Fungi</taxon>
        <taxon>Dikarya</taxon>
        <taxon>Ascomycota</taxon>
        <taxon>Pezizomycotina</taxon>
        <taxon>Dothideomycetes</taxon>
        <taxon>Pleosporomycetidae</taxon>
        <taxon>Venturiales</taxon>
        <taxon>Venturiaceae</taxon>
        <taxon>Venturia</taxon>
    </lineage>
</organism>
<proteinExistence type="predicted"/>